<dbReference type="SUPFAM" id="SSF56112">
    <property type="entry name" value="Protein kinase-like (PK-like)"/>
    <property type="match status" value="1"/>
</dbReference>
<keyword evidence="6 21" id="KW-0732">Signal</keyword>
<dbReference type="InterPro" id="IPR001480">
    <property type="entry name" value="Bulb-type_lectin_dom"/>
</dbReference>
<feature type="chain" id="PRO_5012151499" description="Receptor-like serine/threonine-protein kinase" evidence="21">
    <location>
        <begin position="21"/>
        <end position="794"/>
    </location>
</feature>
<dbReference type="OMA" id="ELWRSNF"/>
<sequence>MARVLYLILSTIFLPFSIVAQQINGTGSVPVGTSLTATENGMPWLSPLGDFAFGFQQIQQKESFLLSIWYDKIPNKTVVWYPEGGPMVPRGSKVELRDGRGLVLSDPQGKVVWTSESNISDRAYGFMNDTGNFVIVDGISRKVWESFRFPTDTILPTQVMERSGELISKISETNFTLGRFQLTLLQDGNLILRKRDIRSGVLYNTYYRSGTRDSNRSIAGKQLIYDETGYMYVLKGSGQIVDLNRKDAIDSRLYYQRATLESNGVFTQYYYPKNPTGNTDWTVLRPLPDYICDWIDGTDGTGACGFNSVCSLDGNRVNCECPKGFSLLDPNDPIGDCKPVSAPTCDEGYDGNQFDFIELTNIDWPGSDYVRVEPTNEETCKTFCLQDCLCAVAIYRDQRCWKKKLPLSNGKKDPSLVVKAFLKYRIGDLPNETPYVSSKEKNNQRSLIVVILSTCVFVIFLLCGVICVGFFLIHKKTTINHYPSSKLVDTNLPRFTYQELVEATSGFKDELGKGAFGTVYKGVIGVKTVAVKKLDRVFEDGDKEFKSEVNAIAKTHHKNLVQLLGYCDDGDHRLLVYEYMSNGTLAGFLFGDMKPSWKLRSDVIVGIAKGLAYLHEECSTQVIHCDIKPQNILLDDSYNAKISDFGLAKLLMMDQSRTSTGIRGTKGYVAPEWFRNAPVTVMVDVYSFGVLLLEMISCRKSVVINESDSKDVVAVLTDWAWDCYQEGKLDVFLENDLEALDDYKRLMTFVKVGLWCVQENPSMRPTMRKVIQMLEGVVEVNKPPCPFPFSVTST</sequence>
<dbReference type="PROSITE" id="PS50927">
    <property type="entry name" value="BULB_LECTIN"/>
    <property type="match status" value="1"/>
</dbReference>
<dbReference type="InterPro" id="IPR011009">
    <property type="entry name" value="Kinase-like_dom_sf"/>
</dbReference>
<evidence type="ECO:0000256" key="20">
    <source>
        <dbReference type="SAM" id="Phobius"/>
    </source>
</evidence>
<accession>A0A251UEA8</accession>
<evidence type="ECO:0000256" key="18">
    <source>
        <dbReference type="PIRNR" id="PIRNR000641"/>
    </source>
</evidence>
<dbReference type="InterPro" id="IPR008271">
    <property type="entry name" value="Ser/Thr_kinase_AS"/>
</dbReference>
<keyword evidence="9 18" id="KW-0418">Kinase</keyword>
<evidence type="ECO:0000256" key="10">
    <source>
        <dbReference type="ARBA" id="ARBA00022840"/>
    </source>
</evidence>
<keyword evidence="15" id="KW-0325">Glycoprotein</keyword>
<dbReference type="FunCoup" id="A0A251UEA8">
    <property type="interactions" value="110"/>
</dbReference>
<evidence type="ECO:0000256" key="6">
    <source>
        <dbReference type="ARBA" id="ARBA00022729"/>
    </source>
</evidence>
<evidence type="ECO:0000256" key="21">
    <source>
        <dbReference type="SAM" id="SignalP"/>
    </source>
</evidence>
<dbReference type="GO" id="GO:0004672">
    <property type="term" value="F:protein kinase activity"/>
    <property type="evidence" value="ECO:0000318"/>
    <property type="project" value="GO_Central"/>
</dbReference>
<evidence type="ECO:0000256" key="13">
    <source>
        <dbReference type="ARBA" id="ARBA00023157"/>
    </source>
</evidence>
<evidence type="ECO:0000256" key="7">
    <source>
        <dbReference type="ARBA" id="ARBA00022734"/>
    </source>
</evidence>
<feature type="domain" description="Protein kinase" evidence="22">
    <location>
        <begin position="505"/>
        <end position="778"/>
    </location>
</feature>
<keyword evidence="5 20" id="KW-0812">Transmembrane</keyword>
<dbReference type="InterPro" id="IPR024171">
    <property type="entry name" value="SRK-like_kinase"/>
</dbReference>
<dbReference type="InterPro" id="IPR036426">
    <property type="entry name" value="Bulb-type_lectin_dom_sf"/>
</dbReference>
<name>A0A251UEA8_HELAN</name>
<keyword evidence="8 18" id="KW-0547">Nucleotide-binding</keyword>
<dbReference type="Pfam" id="PF00069">
    <property type="entry name" value="Pkinase"/>
    <property type="match status" value="1"/>
</dbReference>
<feature type="transmembrane region" description="Helical" evidence="20">
    <location>
        <begin position="447"/>
        <end position="473"/>
    </location>
</feature>
<dbReference type="PROSITE" id="PS50011">
    <property type="entry name" value="PROTEIN_KINASE_DOM"/>
    <property type="match status" value="1"/>
</dbReference>
<keyword evidence="11 20" id="KW-1133">Transmembrane helix</keyword>
<dbReference type="Proteomes" id="UP000215914">
    <property type="component" value="Chromosome 7"/>
</dbReference>
<keyword evidence="4 18" id="KW-0808">Transferase</keyword>
<dbReference type="InParanoid" id="A0A251UEA8"/>
<dbReference type="GO" id="GO:0016020">
    <property type="term" value="C:membrane"/>
    <property type="evidence" value="ECO:0007669"/>
    <property type="project" value="UniProtKB-SubCell"/>
</dbReference>
<dbReference type="SMART" id="SM00220">
    <property type="entry name" value="S_TKc"/>
    <property type="match status" value="1"/>
</dbReference>
<feature type="binding site" evidence="19">
    <location>
        <position position="533"/>
    </location>
    <ligand>
        <name>ATP</name>
        <dbReference type="ChEBI" id="CHEBI:30616"/>
    </ligand>
</feature>
<dbReference type="CDD" id="cd01098">
    <property type="entry name" value="PAN_AP_plant"/>
    <property type="match status" value="1"/>
</dbReference>
<evidence type="ECO:0000256" key="2">
    <source>
        <dbReference type="ARBA" id="ARBA00022527"/>
    </source>
</evidence>
<dbReference type="AlphaFoldDB" id="A0A251UEA8"/>
<evidence type="ECO:0000256" key="15">
    <source>
        <dbReference type="ARBA" id="ARBA00023180"/>
    </source>
</evidence>
<reference evidence="24" key="3">
    <citation type="submission" date="2020-06" db="EMBL/GenBank/DDBJ databases">
        <title>Helianthus annuus Genome sequencing and assembly Release 2.</title>
        <authorList>
            <person name="Gouzy J."/>
            <person name="Langlade N."/>
            <person name="Munos S."/>
        </authorList>
    </citation>
    <scope>NUCLEOTIDE SEQUENCE</scope>
    <source>
        <tissue evidence="24">Leaves</tissue>
    </source>
</reference>
<dbReference type="FunFam" id="1.10.510.10:FF:000237">
    <property type="entry name" value="G-type lectin S-receptor-like serine/threonine-protein kinase"/>
    <property type="match status" value="1"/>
</dbReference>
<keyword evidence="7 25" id="KW-0430">Lectin</keyword>
<reference evidence="25" key="2">
    <citation type="submission" date="2017-02" db="EMBL/GenBank/DDBJ databases">
        <title>Sunflower complete genome.</title>
        <authorList>
            <person name="Langlade N."/>
            <person name="Munos S."/>
        </authorList>
    </citation>
    <scope>NUCLEOTIDE SEQUENCE [LARGE SCALE GENOMIC DNA]</scope>
    <source>
        <tissue evidence="25">Leaves</tissue>
    </source>
</reference>
<evidence type="ECO:0000256" key="16">
    <source>
        <dbReference type="ARBA" id="ARBA00047899"/>
    </source>
</evidence>
<evidence type="ECO:0000256" key="17">
    <source>
        <dbReference type="ARBA" id="ARBA00048679"/>
    </source>
</evidence>
<dbReference type="SMART" id="SM00108">
    <property type="entry name" value="B_lectin"/>
    <property type="match status" value="1"/>
</dbReference>
<evidence type="ECO:0000256" key="8">
    <source>
        <dbReference type="ARBA" id="ARBA00022741"/>
    </source>
</evidence>
<dbReference type="Gramene" id="mRNA:HanXRQr2_Chr07g0313531">
    <property type="protein sequence ID" value="CDS:HanXRQr2_Chr07g0313531.1"/>
    <property type="gene ID" value="HanXRQr2_Chr07g0313531"/>
</dbReference>
<evidence type="ECO:0000313" key="24">
    <source>
        <dbReference type="EMBL" id="KAF5800219.1"/>
    </source>
</evidence>
<dbReference type="Pfam" id="PF01453">
    <property type="entry name" value="B_lectin"/>
    <property type="match status" value="1"/>
</dbReference>
<dbReference type="FunFam" id="2.90.10.10:FF:000013">
    <property type="entry name" value="G-type lectin S-receptor-like serine/threonine-protein kinase LECRK1"/>
    <property type="match status" value="1"/>
</dbReference>
<feature type="signal peptide" evidence="21">
    <location>
        <begin position="1"/>
        <end position="20"/>
    </location>
</feature>
<evidence type="ECO:0000259" key="22">
    <source>
        <dbReference type="PROSITE" id="PS50011"/>
    </source>
</evidence>
<organism evidence="25 26">
    <name type="scientific">Helianthus annuus</name>
    <name type="common">Common sunflower</name>
    <dbReference type="NCBI Taxonomy" id="4232"/>
    <lineage>
        <taxon>Eukaryota</taxon>
        <taxon>Viridiplantae</taxon>
        <taxon>Streptophyta</taxon>
        <taxon>Embryophyta</taxon>
        <taxon>Tracheophyta</taxon>
        <taxon>Spermatophyta</taxon>
        <taxon>Magnoliopsida</taxon>
        <taxon>eudicotyledons</taxon>
        <taxon>Gunneridae</taxon>
        <taxon>Pentapetalae</taxon>
        <taxon>asterids</taxon>
        <taxon>campanulids</taxon>
        <taxon>Asterales</taxon>
        <taxon>Asteraceae</taxon>
        <taxon>Asteroideae</taxon>
        <taxon>Heliantheae alliance</taxon>
        <taxon>Heliantheae</taxon>
        <taxon>Helianthus</taxon>
    </lineage>
</organism>
<comment type="catalytic activity">
    <reaction evidence="17 18">
        <text>L-seryl-[protein] + ATP = O-phospho-L-seryl-[protein] + ADP + H(+)</text>
        <dbReference type="Rhea" id="RHEA:17989"/>
        <dbReference type="Rhea" id="RHEA-COMP:9863"/>
        <dbReference type="Rhea" id="RHEA-COMP:11604"/>
        <dbReference type="ChEBI" id="CHEBI:15378"/>
        <dbReference type="ChEBI" id="CHEBI:29999"/>
        <dbReference type="ChEBI" id="CHEBI:30616"/>
        <dbReference type="ChEBI" id="CHEBI:83421"/>
        <dbReference type="ChEBI" id="CHEBI:456216"/>
        <dbReference type="EC" id="2.7.11.1"/>
    </reaction>
</comment>
<comment type="catalytic activity">
    <reaction evidence="16 18">
        <text>L-threonyl-[protein] + ATP = O-phospho-L-threonyl-[protein] + ADP + H(+)</text>
        <dbReference type="Rhea" id="RHEA:46608"/>
        <dbReference type="Rhea" id="RHEA-COMP:11060"/>
        <dbReference type="Rhea" id="RHEA-COMP:11605"/>
        <dbReference type="ChEBI" id="CHEBI:15378"/>
        <dbReference type="ChEBI" id="CHEBI:30013"/>
        <dbReference type="ChEBI" id="CHEBI:30616"/>
        <dbReference type="ChEBI" id="CHEBI:61977"/>
        <dbReference type="ChEBI" id="CHEBI:456216"/>
        <dbReference type="EC" id="2.7.11.1"/>
    </reaction>
</comment>
<keyword evidence="13" id="KW-1015">Disulfide bond</keyword>
<dbReference type="PROSITE" id="PS00108">
    <property type="entry name" value="PROTEIN_KINASE_ST"/>
    <property type="match status" value="1"/>
</dbReference>
<dbReference type="GO" id="GO:0005524">
    <property type="term" value="F:ATP binding"/>
    <property type="evidence" value="ECO:0007669"/>
    <property type="project" value="UniProtKB-UniRule"/>
</dbReference>
<evidence type="ECO:0000259" key="23">
    <source>
        <dbReference type="PROSITE" id="PS50927"/>
    </source>
</evidence>
<evidence type="ECO:0000256" key="11">
    <source>
        <dbReference type="ARBA" id="ARBA00022989"/>
    </source>
</evidence>
<dbReference type="Gene3D" id="3.30.200.20">
    <property type="entry name" value="Phosphorylase Kinase, domain 1"/>
    <property type="match status" value="1"/>
</dbReference>
<proteinExistence type="inferred from homology"/>
<evidence type="ECO:0000256" key="12">
    <source>
        <dbReference type="ARBA" id="ARBA00023136"/>
    </source>
</evidence>
<dbReference type="FunFam" id="3.30.200.20:FF:000059">
    <property type="entry name" value="S-receptor-like serine/threonine-protein kinase"/>
    <property type="match status" value="1"/>
</dbReference>
<evidence type="ECO:0000256" key="1">
    <source>
        <dbReference type="ARBA" id="ARBA00004479"/>
    </source>
</evidence>
<dbReference type="PROSITE" id="PS00107">
    <property type="entry name" value="PROTEIN_KINASE_ATP"/>
    <property type="match status" value="1"/>
</dbReference>
<dbReference type="EC" id="2.7.11.1" evidence="18"/>
<dbReference type="EMBL" id="CM007896">
    <property type="protein sequence ID" value="OTG21419.1"/>
    <property type="molecule type" value="Genomic_DNA"/>
</dbReference>
<keyword evidence="12 20" id="KW-0472">Membrane</keyword>
<comment type="subcellular location">
    <subcellularLocation>
        <location evidence="1">Membrane</location>
        <topology evidence="1">Single-pass type I membrane protein</topology>
    </subcellularLocation>
</comment>
<evidence type="ECO:0000256" key="14">
    <source>
        <dbReference type="ARBA" id="ARBA00023170"/>
    </source>
</evidence>
<evidence type="ECO:0000256" key="4">
    <source>
        <dbReference type="ARBA" id="ARBA00022679"/>
    </source>
</evidence>
<dbReference type="OrthoDB" id="1930390at2759"/>
<dbReference type="PIRSF" id="PIRSF000641">
    <property type="entry name" value="SRK"/>
    <property type="match status" value="1"/>
</dbReference>
<evidence type="ECO:0000256" key="9">
    <source>
        <dbReference type="ARBA" id="ARBA00022777"/>
    </source>
</evidence>
<dbReference type="PANTHER" id="PTHR47976">
    <property type="entry name" value="G-TYPE LECTIN S-RECEPTOR-LIKE SERINE/THREONINE-PROTEIN KINASE SD2-5"/>
    <property type="match status" value="1"/>
</dbReference>
<evidence type="ECO:0000313" key="25">
    <source>
        <dbReference type="EMBL" id="OTG21419.1"/>
    </source>
</evidence>
<keyword evidence="2 18" id="KW-0723">Serine/threonine-protein kinase</keyword>
<keyword evidence="14" id="KW-0675">Receptor</keyword>
<dbReference type="InterPro" id="IPR051343">
    <property type="entry name" value="G-type_lectin_kinases/EP1-like"/>
</dbReference>
<dbReference type="Gene3D" id="2.90.10.10">
    <property type="entry name" value="Bulb-type lectin domain"/>
    <property type="match status" value="2"/>
</dbReference>
<dbReference type="GO" id="GO:0030246">
    <property type="term" value="F:carbohydrate binding"/>
    <property type="evidence" value="ECO:0007669"/>
    <property type="project" value="UniProtKB-KW"/>
</dbReference>
<dbReference type="PANTHER" id="PTHR47976:SF15">
    <property type="entry name" value="G-TYPE LECTIN S-RECEPTOR-LIKE SERINE_THREONINE-PROTEIN KINASE RLK1"/>
    <property type="match status" value="1"/>
</dbReference>
<dbReference type="EMBL" id="MNCJ02000322">
    <property type="protein sequence ID" value="KAF5800219.1"/>
    <property type="molecule type" value="Genomic_DNA"/>
</dbReference>
<reference evidence="24 26" key="1">
    <citation type="journal article" date="2017" name="Nature">
        <title>The sunflower genome provides insights into oil metabolism, flowering and Asterid evolution.</title>
        <authorList>
            <person name="Badouin H."/>
            <person name="Gouzy J."/>
            <person name="Grassa C.J."/>
            <person name="Murat F."/>
            <person name="Staton S.E."/>
            <person name="Cottret L."/>
            <person name="Lelandais-Briere C."/>
            <person name="Owens G.L."/>
            <person name="Carrere S."/>
            <person name="Mayjonade B."/>
            <person name="Legrand L."/>
            <person name="Gill N."/>
            <person name="Kane N.C."/>
            <person name="Bowers J.E."/>
            <person name="Hubner S."/>
            <person name="Bellec A."/>
            <person name="Berard A."/>
            <person name="Berges H."/>
            <person name="Blanchet N."/>
            <person name="Boniface M.C."/>
            <person name="Brunel D."/>
            <person name="Catrice O."/>
            <person name="Chaidir N."/>
            <person name="Claudel C."/>
            <person name="Donnadieu C."/>
            <person name="Faraut T."/>
            <person name="Fievet G."/>
            <person name="Helmstetter N."/>
            <person name="King M."/>
            <person name="Knapp S.J."/>
            <person name="Lai Z."/>
            <person name="Le Paslier M.C."/>
            <person name="Lippi Y."/>
            <person name="Lorenzon L."/>
            <person name="Mandel J.R."/>
            <person name="Marage G."/>
            <person name="Marchand G."/>
            <person name="Marquand E."/>
            <person name="Bret-Mestries E."/>
            <person name="Morien E."/>
            <person name="Nambeesan S."/>
            <person name="Nguyen T."/>
            <person name="Pegot-Espagnet P."/>
            <person name="Pouilly N."/>
            <person name="Raftis F."/>
            <person name="Sallet E."/>
            <person name="Schiex T."/>
            <person name="Thomas J."/>
            <person name="Vandecasteele C."/>
            <person name="Vares D."/>
            <person name="Vear F."/>
            <person name="Vautrin S."/>
            <person name="Crespi M."/>
            <person name="Mangin B."/>
            <person name="Burke J.M."/>
            <person name="Salse J."/>
            <person name="Munos S."/>
            <person name="Vincourt P."/>
            <person name="Rieseberg L.H."/>
            <person name="Langlade N.B."/>
        </authorList>
    </citation>
    <scope>NUCLEOTIDE SEQUENCE [LARGE SCALE GENOMIC DNA]</scope>
    <source>
        <strain evidence="26">cv. SF193</strain>
        <tissue evidence="24">Leaves</tissue>
    </source>
</reference>
<gene>
    <name evidence="25" type="ORF">HannXRQ_Chr07g0203971</name>
    <name evidence="24" type="ORF">HanXRQr2_Chr07g0313531</name>
</gene>
<dbReference type="CDD" id="cd14066">
    <property type="entry name" value="STKc_IRAK"/>
    <property type="match status" value="1"/>
</dbReference>
<evidence type="ECO:0000313" key="26">
    <source>
        <dbReference type="Proteomes" id="UP000215914"/>
    </source>
</evidence>
<dbReference type="FunFam" id="2.90.10.30:FF:000001">
    <property type="entry name" value="Serine/threonine-protein kinase"/>
    <property type="match status" value="1"/>
</dbReference>
<evidence type="ECO:0000256" key="3">
    <source>
        <dbReference type="ARBA" id="ARBA00022536"/>
    </source>
</evidence>
<protein>
    <recommendedName>
        <fullName evidence="18">Receptor-like serine/threonine-protein kinase</fullName>
        <ecNumber evidence="18">2.7.11.1</ecNumber>
    </recommendedName>
</protein>
<keyword evidence="3" id="KW-0245">EGF-like domain</keyword>
<evidence type="ECO:0000256" key="5">
    <source>
        <dbReference type="ARBA" id="ARBA00022692"/>
    </source>
</evidence>
<dbReference type="GO" id="GO:0004674">
    <property type="term" value="F:protein serine/threonine kinase activity"/>
    <property type="evidence" value="ECO:0007669"/>
    <property type="project" value="UniProtKB-KW"/>
</dbReference>
<dbReference type="InterPro" id="IPR017441">
    <property type="entry name" value="Protein_kinase_ATP_BS"/>
</dbReference>
<keyword evidence="26" id="KW-1185">Reference proteome</keyword>
<dbReference type="Gene3D" id="1.10.510.10">
    <property type="entry name" value="Transferase(Phosphotransferase) domain 1"/>
    <property type="match status" value="1"/>
</dbReference>
<keyword evidence="10 18" id="KW-0067">ATP-binding</keyword>
<feature type="domain" description="Bulb-type lectin" evidence="23">
    <location>
        <begin position="26"/>
        <end position="148"/>
    </location>
</feature>
<comment type="similarity">
    <text evidence="18">Belongs to the protein kinase superfamily. Ser/Thr protein kinase family.</text>
</comment>
<dbReference type="InterPro" id="IPR000719">
    <property type="entry name" value="Prot_kinase_dom"/>
</dbReference>
<dbReference type="SUPFAM" id="SSF51110">
    <property type="entry name" value="alpha-D-mannose-specific plant lectins"/>
    <property type="match status" value="1"/>
</dbReference>
<evidence type="ECO:0000256" key="19">
    <source>
        <dbReference type="PROSITE-ProRule" id="PRU10141"/>
    </source>
</evidence>